<dbReference type="EMBL" id="JBEJUE010000065">
    <property type="protein sequence ID" value="MER0429589.1"/>
    <property type="molecule type" value="Genomic_DNA"/>
</dbReference>
<feature type="compositionally biased region" description="Low complexity" evidence="2">
    <location>
        <begin position="1527"/>
        <end position="1540"/>
    </location>
</feature>
<evidence type="ECO:0000256" key="2">
    <source>
        <dbReference type="SAM" id="MobiDB-lite"/>
    </source>
</evidence>
<feature type="region of interest" description="Disordered" evidence="2">
    <location>
        <begin position="3055"/>
        <end position="3078"/>
    </location>
</feature>
<feature type="compositionally biased region" description="Acidic residues" evidence="2">
    <location>
        <begin position="338"/>
        <end position="351"/>
    </location>
</feature>
<feature type="compositionally biased region" description="Low complexity" evidence="2">
    <location>
        <begin position="615"/>
        <end position="629"/>
    </location>
</feature>
<feature type="region of interest" description="Disordered" evidence="2">
    <location>
        <begin position="1244"/>
        <end position="1274"/>
    </location>
</feature>
<gene>
    <name evidence="3" type="ORF">ABR748_36200</name>
</gene>
<feature type="region of interest" description="Disordered" evidence="2">
    <location>
        <begin position="459"/>
        <end position="478"/>
    </location>
</feature>
<name>A0ABV1QEK2_STRMI</name>
<feature type="region of interest" description="Disordered" evidence="2">
    <location>
        <begin position="3999"/>
        <end position="4060"/>
    </location>
</feature>
<evidence type="ECO:0000256" key="1">
    <source>
        <dbReference type="SAM" id="Coils"/>
    </source>
</evidence>
<feature type="region of interest" description="Disordered" evidence="2">
    <location>
        <begin position="143"/>
        <end position="173"/>
    </location>
</feature>
<feature type="region of interest" description="Disordered" evidence="2">
    <location>
        <begin position="1431"/>
        <end position="1468"/>
    </location>
</feature>
<feature type="compositionally biased region" description="Low complexity" evidence="2">
    <location>
        <begin position="2911"/>
        <end position="2922"/>
    </location>
</feature>
<dbReference type="SUPFAM" id="SSF55486">
    <property type="entry name" value="Metalloproteases ('zincins'), catalytic domain"/>
    <property type="match status" value="1"/>
</dbReference>
<feature type="region of interest" description="Disordered" evidence="2">
    <location>
        <begin position="1299"/>
        <end position="1323"/>
    </location>
</feature>
<evidence type="ECO:0000313" key="3">
    <source>
        <dbReference type="EMBL" id="MER0429589.1"/>
    </source>
</evidence>
<feature type="region of interest" description="Disordered" evidence="2">
    <location>
        <begin position="333"/>
        <end position="360"/>
    </location>
</feature>
<sequence>MGHLLVTVAPGVDQPVSAGREARARITAMLRDPAVATRLLERGARVLVVPRNEALTTLGPFRDLAGRELSPTDRRTWDTARGLGRLNTGITEENLLGETTGVPGALGYADGYSTTTHEFAHAIHRYGLSDADRRTVAAAYRAKLSPPAGQDPADVEWPDGPRRSAKDGQPLDNYASRDEFEYFAQAVNAYLGTNTGHDPFTGRPRNNGASWVRENEPALLPLLERLFGTTPEQDGPGPANPVREVRAENEMYEGFRAVWDRAEGVHRAQPHPPVSAPSPVRHPAPAADHNGEAALPPPPGDPRSGWAEFPADLTAELDRLLAGNPEAQALSQFRFTEESDSDDDSVESDPADDPRTWAGLLFGPASRDEYEAEALLDTARAVRDLANRGTTHAEAATDVLAGLRELTRQVLGLADQAQVGARDLMLLGSLALSADPGQLADADELARLLTYQDGALGEGTGLGPGRGAGRDWSGTGGLTPPLDTYAAQDEDGTSAVWPAPWPDAYVVLAQSAGDALRLHTPDAVLRIEDTAELARLIARDPHRPAGDDIVLAFAHDDIETVARQVADLTGNRVWYSELGPKVATDWRTGAEHLMTDPAPDGGAHAWMSLSPGQAPVPGGRTTGTPTAGPHPSDGTASDIEARRAHPLTTREYGFADGHGDGELFRNPGDFEDIWTAPRSLAADTDAPSLLLATQAWDVERADGHPAVRISADRTLAVQNEHGSQQVYATRKAVADSNAKLTRAGLAVRLGLDEERGIVLPTPDGGSNRLFRVTPVFTNRAGASTEEVCRDFAIMLAGDGRPSHLVFRDPGGGSTVTAPANASDGAEVTGTHHLAEALGQVADGILRPGSADPGWAAALVRRDARPTGGDGTGPLPAAAYGSALSLERPHDPRRTAMTEAARRIGVNEFAWADVGEGYLVQSVAAPGEDGPSLETNYAKPSTEAGESYFGYHFITVVLASEDGTHQVSLENHARAAAREDRLRAMVRANLEEADLDDLRGQADDLRRELARLEGSGDDGAVKEVRGHLDLTILLIRATLARQDVLDAPPGSSERAAAQRSFNGVVTAASRHLERLESTVPGKRLWYMRMFTRRPGESAHDVNASLLEDGAAEANPLTVVVLHGQEERPQTLPFEPGTERTPDGALNAIRHVAARVARTGLWNTANQLPLPRVDLVGGRTSRLGRDIGRARANAVADTFRQELAAALRTLQDGTPGPHLSADLFTVEAASVRVEKADPRAETVELTVDDGRGGPRQVTLRGLRGGSPDDGLDPLAEQWPIGRPVTLMRPRFGGLPPAPALPVAGTPDGGPATGKGKEPEPRPRHWFPYTRYTESRAEPLRYEVADTGHLRLPDGEEIPPTGWTRFGDDFVHSATGALLRGDNGWLGRVANLDTLVPALTGLDPDAAPYRITADASSLHLVPEGGAGTALSVPLTLDPADGEAEPSRAAHATGTAGPTTSGPATAAEPGAAWEAHSRALHELGAAAGRAAETGGTGPEGRSEVDAARAAVERAEERLWTLGVAPEALAGARTADPGAPTTAPRGPAPAVPLDTEQRRWIADLVTEADLPPVPEAPDGAETVTSADLRAAGVTLSPGLHAEMALLGDRLSVGRLSATDLARVRLTRPGDTDGTADTVAAEVTRRLWGAAYAELRDAAPEGRDDTETARAWSAAVALVLPPEPHPVLADARYAGEAFRDAVRRVAGHLLAAEAGAEGVRASAAELADTLRTGLGLAPRWTVPATGPTAAEAAPGRPALQSRPGGDMPDLDMPDLDFGQGQGELMDMDMDMDLDLGGLDLPGAVPSALDSLDLDALGDLTDFDFDFTFDLPAPAPVPVGPGAGGGQPVYAVPAAPPARPLTTLPALTLVPFAPQATGTADSAERGVERLAHQVARTALRNRRNRVPLPRIDIAGYGADARGAGTARDRDQAAQAQGDLRARAARDLFVRHLDHALRTLQAGLPAGATPLRPQDFTITARGRSRVPGQGATVAPTGQIGREELGRQATIGVTSPRHAAALDALDALRRTDPALRSGPLDVDAVARRIWHLGPSVLVDPEMRRDLYTLTGRAVAAGRATGLAALTAFHLEEQGLLADDRVRHVTAGGNRVPGLNWTGTATAGLDTLFVDRLTTGPTGAPAPTGNADIAPWPWDPAPYPVLADGSHDRVTAQLPDGTTWELDADEFAELVAADLTRHPLPEHAPIVLAVPSAGDRYLDLPRKLAERTGRTVWVHSGLAQRNPDPAATSTVAVLHRDGLPDGTWLPVRPGLAPDPDDDAPAWHREVLTQPIVSSRTGEQTGRSFHQPAELVGERESYRDLDHMSFYVHWDAATNTYSGKLPMRDPGPADKAYRLAGHGLPGGLSLPLADGSSRNVDRDEATGWLRRRKSLTSLPQDHWVDLVICHSGAPGQGSAQDVSQLDGVLPAPFTADPLGDDALSLGQHLANQLRRTTRLSYSSQGVVRFGDGPVRVLATDAQGRPWWWETSHPEPDDAELDRLAEQAGFEGGTTPHIRSELLRVVRALKLVVGPDVQAADDFPALVAGAAAVVNMWFADPDLQPTGPFWPQLLTQVIAAHPLAAGGVDGDVTRQVLAEAAKAWRNSGGSLPVSGFVPLPHLRTAAAWLSDPAEVDRAAVDALRLTDPADAPAHRTRMFWARVRAEETLPGPGPAADALTVRALRLDQDAQLDDALRLRARALLTRGFAAGRNMADPDVVGAYAVEAAGALAAPALLTTVGAAFGSGRDWRGLATLLPRLDGFRVADTTVDAPWSGRDADGKDRPVPYAVRASVDLEDSSHVQVTVGAATHRLSAAEFAELLSSDTDLMGIQSATPVLLLLDGLSGPTPQLAETVARRLGRPVWWSTSPVELSAPDAAEGELPVLAPDLFSAAQPSATDWRFTAPSVPDLGARTVPATPAPGPGAPTPATNSAPTAGTRTPQGTAPAEPEPIEQGAEQGITPAPAAPEPITTDPADNAPNSARNQRSSIGDPMEGVESTSVPTAPAVPVAPASVRALQPLPPRTLVAYGRDETSPSAQGDRTLELLAAQVAATGLRNRRAGASLPRVEVTGYGSDIRPDRPSTGSPARRRATTARHRFTRLLASELERLQRDLPADAPRLSAQEFGIVVKAMARVPADWVGTGALAQVTRAELGRQATIVLHQPPDAVAVQKLDSLRRRDRALRDRPLDVDAIARRVLHLDPGATVQQHTRQELFGLVGRATAAGRATGFPALAAYHLSELGVTAPGRAQHFTVGGSRVPGLNWGTSDVIGLDTTQGDLLEADPAGGYDVVSTSPTPWPSSTTPYVVTAEGGPDRVEARLPDGTVRELGIEEFVELVAADLAREALPPGTPVVLAVPFAADGYLDLPRRLADRTGRTVWAHSGRITVESAPGEASTIDVVRIPKAPRGDWIASDPGLGPDTDDDTPGWHHEVVSRALVSALSGRQIGRASHHPAEFARDFEDDDRHLDRMATFVHDHPATGRTSGELDLPRPGPEDRAYRLDLHGSPGSLTFALRDGTTRDVDEREAGPWLRRRKSLTTLPEDHWVDLVVCWSGAPRDSAVPKPGTASDAYGGPFVADPLATVSMGQHVANATGRAVRLAYGPQGTQESNGRYRRTLFADAQGRRRAWALASPEPDADELDRLAEIAGISPGDGEVSDEMRTATLRLVRALRITFGHDIDDDPGFGDLLRGAAAVDQMWRSDADFEEAGPFTLDLLHRVVAAHPDAAAGVDGRTTRRVLAAAAEHWARYPGDGLVSFVDLPAVEAAAQWLAEGDVEDEAAAVLRIRTDEVGEAAMSRMFWARVKAEETLPGTGPDAQEFAARVLHLEPDPSAAHARRTEALDVLTRAFAVGREASDPDIAAAYALKEAGAYDDTALDTVQGASDGTGRDYTGGASQDVDLARFRTPAGLVDAPWAQGKDRPVPYPVRVVADADDPDLVEVSWGGDTYGTTADEFAELLAADLVLARTELTVPVLLALPDRAADAAGLADRIARRLGRTVWWTDFPVDLSGTDDAGDPVLTLHPADDGTAPGAAPWHRTRPAHPASAEDAPRPVPAPLPRSGPSDDDDRTGASVPTP</sequence>
<feature type="region of interest" description="Disordered" evidence="2">
    <location>
        <begin position="1527"/>
        <end position="1546"/>
    </location>
</feature>
<accession>A0ABV1QEK2</accession>
<feature type="region of interest" description="Disordered" evidence="2">
    <location>
        <begin position="597"/>
        <end position="637"/>
    </location>
</feature>
<proteinExistence type="predicted"/>
<feature type="compositionally biased region" description="Low complexity" evidence="2">
    <location>
        <begin position="1445"/>
        <end position="1468"/>
    </location>
</feature>
<organism evidence="3 4">
    <name type="scientific">Streptomyces microflavus</name>
    <name type="common">Streptomyces lipmanii</name>
    <dbReference type="NCBI Taxonomy" id="1919"/>
    <lineage>
        <taxon>Bacteria</taxon>
        <taxon>Bacillati</taxon>
        <taxon>Actinomycetota</taxon>
        <taxon>Actinomycetes</taxon>
        <taxon>Kitasatosporales</taxon>
        <taxon>Streptomycetaceae</taxon>
        <taxon>Streptomyces</taxon>
    </lineage>
</organism>
<dbReference type="Proteomes" id="UP001456562">
    <property type="component" value="Unassembled WGS sequence"/>
</dbReference>
<feature type="compositionally biased region" description="Polar residues" evidence="2">
    <location>
        <begin position="2962"/>
        <end position="2972"/>
    </location>
</feature>
<feature type="compositionally biased region" description="Pro residues" evidence="2">
    <location>
        <begin position="270"/>
        <end position="282"/>
    </location>
</feature>
<dbReference type="RefSeq" id="WP_350241605.1">
    <property type="nucleotide sequence ID" value="NZ_JBEJUE010000065.1"/>
</dbReference>
<feature type="region of interest" description="Disordered" evidence="2">
    <location>
        <begin position="1739"/>
        <end position="1760"/>
    </location>
</feature>
<protein>
    <submittedName>
        <fullName evidence="3">Lonely Cys domain-containing protein</fullName>
    </submittedName>
</protein>
<reference evidence="3 4" key="1">
    <citation type="submission" date="2024-01" db="EMBL/GenBank/DDBJ databases">
        <title>Metagenomic exploration of the rhizosphere soil microbial community and their significance in facilitating the development of wild simulated ginseng.</title>
        <authorList>
            <person name="Huang J."/>
        </authorList>
    </citation>
    <scope>NUCLEOTIDE SEQUENCE [LARGE SCALE GENOMIC DNA]</scope>
    <source>
        <strain evidence="3 4">WY141</strain>
    </source>
</reference>
<feature type="compositionally biased region" description="Low complexity" evidence="2">
    <location>
        <begin position="2944"/>
        <end position="2960"/>
    </location>
</feature>
<evidence type="ECO:0000313" key="4">
    <source>
        <dbReference type="Proteomes" id="UP001456562"/>
    </source>
</evidence>
<comment type="caution">
    <text evidence="3">The sequence shown here is derived from an EMBL/GenBank/DDBJ whole genome shotgun (WGS) entry which is preliminary data.</text>
</comment>
<dbReference type="NCBIfam" id="NF012197">
    <property type="entry name" value="lonely_Cys"/>
    <property type="match status" value="2"/>
</dbReference>
<feature type="region of interest" description="Disordered" evidence="2">
    <location>
        <begin position="2885"/>
        <end position="2988"/>
    </location>
</feature>
<keyword evidence="4" id="KW-1185">Reference proteome</keyword>
<keyword evidence="1" id="KW-0175">Coiled coil</keyword>
<feature type="region of interest" description="Disordered" evidence="2">
    <location>
        <begin position="265"/>
        <end position="308"/>
    </location>
</feature>
<feature type="coiled-coil region" evidence="1">
    <location>
        <begin position="987"/>
        <end position="1014"/>
    </location>
</feature>